<feature type="region of interest" description="Disordered" evidence="3">
    <location>
        <begin position="704"/>
        <end position="723"/>
    </location>
</feature>
<feature type="compositionally biased region" description="Basic and acidic residues" evidence="3">
    <location>
        <begin position="550"/>
        <end position="559"/>
    </location>
</feature>
<dbReference type="PANTHER" id="PTHR11439">
    <property type="entry name" value="GAG-POL-RELATED RETROTRANSPOSON"/>
    <property type="match status" value="1"/>
</dbReference>
<dbReference type="SUPFAM" id="SSF53098">
    <property type="entry name" value="Ribonuclease H-like"/>
    <property type="match status" value="1"/>
</dbReference>
<feature type="region of interest" description="Disordered" evidence="3">
    <location>
        <begin position="503"/>
        <end position="684"/>
    </location>
</feature>
<dbReference type="PANTHER" id="PTHR11439:SF467">
    <property type="entry name" value="INTEGRASE CATALYTIC DOMAIN-CONTAINING PROTEIN"/>
    <property type="match status" value="1"/>
</dbReference>
<dbReference type="KEGG" id="tasa:A1Q1_02278"/>
<dbReference type="GO" id="GO:0005634">
    <property type="term" value="C:nucleus"/>
    <property type="evidence" value="ECO:0007669"/>
    <property type="project" value="UniProtKB-ARBA"/>
</dbReference>
<dbReference type="InterPro" id="IPR043502">
    <property type="entry name" value="DNA/RNA_pol_sf"/>
</dbReference>
<dbReference type="EMBL" id="ALBS01000193">
    <property type="protein sequence ID" value="EJT48733.1"/>
    <property type="molecule type" value="Genomic_DNA"/>
</dbReference>
<dbReference type="InterPro" id="IPR012337">
    <property type="entry name" value="RNaseH-like_sf"/>
</dbReference>
<dbReference type="InterPro" id="IPR001584">
    <property type="entry name" value="Integrase_cat-core"/>
</dbReference>
<dbReference type="RefSeq" id="XP_014180698.1">
    <property type="nucleotide sequence ID" value="XM_014325223.1"/>
</dbReference>
<dbReference type="AlphaFoldDB" id="J5QRI8"/>
<dbReference type="HOGENOM" id="CLU_001650_5_0_1"/>
<gene>
    <name evidence="5" type="ORF">A1Q1_02278</name>
</gene>
<evidence type="ECO:0000313" key="6">
    <source>
        <dbReference type="Proteomes" id="UP000002748"/>
    </source>
</evidence>
<dbReference type="InterPro" id="IPR013103">
    <property type="entry name" value="RVT_2"/>
</dbReference>
<dbReference type="GO" id="GO:0003723">
    <property type="term" value="F:RNA binding"/>
    <property type="evidence" value="ECO:0007669"/>
    <property type="project" value="UniProtKB-KW"/>
</dbReference>
<evidence type="ECO:0000259" key="4">
    <source>
        <dbReference type="PROSITE" id="PS50994"/>
    </source>
</evidence>
<organism evidence="5 6">
    <name type="scientific">Trichosporon asahii var. asahii (strain ATCC 90039 / CBS 2479 / JCM 2466 / KCTC 7840 / NBRC 103889/ NCYC 2677 / UAMH 7654)</name>
    <name type="common">Yeast</name>
    <dbReference type="NCBI Taxonomy" id="1186058"/>
    <lineage>
        <taxon>Eukaryota</taxon>
        <taxon>Fungi</taxon>
        <taxon>Dikarya</taxon>
        <taxon>Basidiomycota</taxon>
        <taxon>Agaricomycotina</taxon>
        <taxon>Tremellomycetes</taxon>
        <taxon>Trichosporonales</taxon>
        <taxon>Trichosporonaceae</taxon>
        <taxon>Trichosporon</taxon>
    </lineage>
</organism>
<dbReference type="Gene3D" id="3.30.420.10">
    <property type="entry name" value="Ribonuclease H-like superfamily/Ribonuclease H"/>
    <property type="match status" value="1"/>
</dbReference>
<dbReference type="VEuPathDB" id="FungiDB:A1Q1_02278"/>
<sequence length="1223" mass="136002">MSTTIDFVLDTGAGAHIVKDAGLLVNIRPVRPTSFCAASEDSSFVCRKVGDMYIETDKGRIVIEHVYYAPRIVNNLLSYGRLKTKGWECDKAFTILNFSDPPVFSTPVLWKDNVSHINLSVMRTRTTLILNTTLDADAPKTPKWPHSIFEPVYPKSPLQRIHEQTSHTSRTALIRLARQGEIAMTAKAAMEDPFRVTHCNACMSGLIKPIPDAKGYTPRGTSLQNEMLHFDLGGPFPLSEAGDGEMVFFWKMDFTNIGGAEKIPSKKAKHVASMLKKIVIRAQRQGINIVRVRSDNELLNNMVAGFCDSVGIDHQTSPPYEHKYNGVAETWVGIVKARARTLLLSTLLGHQFWEYAIRYAVAAINKTSTSGVPGKTPWQLWTDRRPQVDRMLEFGKFVYVYVSEESGRRLKNRLDQPIGQLGRVIGMPVTTTGFEVRLEVNGVIVTSANIVVAPTIPISTPLTIIQNKPPKAPRSGLLPDRPQIDPIGLEDTEYLKAHPHLRTFLEARTKPRPSAPRRPVDPSMMIRDQSLPRDSPQPSPIADSAAAPAPEHRDQRGLLDDGDEDVRQLQPPLEPAQPQDEVHTSGPSTPKPTPRATPGTVPPVTPKKEPTSKRHSDLNERAQGEPYNLRTRPVPAPDFNRTVSAGPTASKKPKRKTTTQKTAISRREKGPGLNYTEPTVLTTPGDRRLPYRLCAVGASIAQTTRPTPVPRSLPEALRSPSAPQWKEALDRELNQLEEKGTWEEVVPPDGAKIIGSKVVFDLKTNEKGDVIGHKARVVARGDCQDFIHDSFNGVVRMASIRALMAIAAAEDLEIHQADIIGAYLNGVLEDKNIYMKFPPGYVKTDPRATCLRLIMTIYGLRESGKIWGRAIAGQLVKQGFTILSKDKGLYAKILDDGTRMIIALFVDDMMIAAKRAAAITAFLDVLHQVYPLKRLGEVRHLLGMTITRDRPARTISISLEPYIREVAARFPDLDTRYGRFTPLPHQLDQLSDHESLNNIKATRKYQAIVGSIMWASNTARPDIQFASGWLATALNNPSAYHMSMAYRVLAHLYNTKDYVLTLGGASKPLRAYTDAAHADAPGSRSTEGSLIFLGPSLVEWRSKRQRVVAKSTMESEYIAASEATADVQYWRQWLRDIGQPAATPIELFIDNMSAKQFAENEKMKRNTRHIDIAKHHIKQYLEDNSLKLQHVSSADQLADIMTKSLPPATHETIRTRLNVLPPP</sequence>
<dbReference type="Proteomes" id="UP000002748">
    <property type="component" value="Unassembled WGS sequence"/>
</dbReference>
<keyword evidence="2" id="KW-0694">RNA-binding</keyword>
<evidence type="ECO:0000256" key="3">
    <source>
        <dbReference type="SAM" id="MobiDB-lite"/>
    </source>
</evidence>
<keyword evidence="1" id="KW-0645">Protease</keyword>
<name>J5QRI8_TRIAS</name>
<keyword evidence="1" id="KW-0378">Hydrolase</keyword>
<proteinExistence type="predicted"/>
<dbReference type="GO" id="GO:0015074">
    <property type="term" value="P:DNA integration"/>
    <property type="evidence" value="ECO:0007669"/>
    <property type="project" value="InterPro"/>
</dbReference>
<feature type="domain" description="Integrase catalytic" evidence="4">
    <location>
        <begin position="214"/>
        <end position="385"/>
    </location>
</feature>
<dbReference type="PROSITE" id="PS50994">
    <property type="entry name" value="INTEGRASE"/>
    <property type="match status" value="1"/>
</dbReference>
<feature type="compositionally biased region" description="Pro residues" evidence="3">
    <location>
        <begin position="589"/>
        <end position="605"/>
    </location>
</feature>
<dbReference type="GeneID" id="25985792"/>
<dbReference type="CDD" id="cd09272">
    <property type="entry name" value="RNase_HI_RT_Ty1"/>
    <property type="match status" value="1"/>
</dbReference>
<dbReference type="GO" id="GO:0004190">
    <property type="term" value="F:aspartic-type endopeptidase activity"/>
    <property type="evidence" value="ECO:0007669"/>
    <property type="project" value="UniProtKB-KW"/>
</dbReference>
<dbReference type="SUPFAM" id="SSF56672">
    <property type="entry name" value="DNA/RNA polymerases"/>
    <property type="match status" value="1"/>
</dbReference>
<comment type="caution">
    <text evidence="5">The sequence shown here is derived from an EMBL/GenBank/DDBJ whole genome shotgun (WGS) entry which is preliminary data.</text>
</comment>
<feature type="compositionally biased region" description="Basic and acidic residues" evidence="3">
    <location>
        <begin position="606"/>
        <end position="623"/>
    </location>
</feature>
<dbReference type="InterPro" id="IPR054722">
    <property type="entry name" value="PolX-like_BBD"/>
</dbReference>
<feature type="region of interest" description="Disordered" evidence="3">
    <location>
        <begin position="463"/>
        <end position="485"/>
    </location>
</feature>
<protein>
    <recommendedName>
        <fullName evidence="4">Integrase catalytic domain-containing protein</fullName>
    </recommendedName>
</protein>
<feature type="compositionally biased region" description="Low complexity" evidence="3">
    <location>
        <begin position="540"/>
        <end position="549"/>
    </location>
</feature>
<accession>J5QRI8</accession>
<reference evidence="5 6" key="1">
    <citation type="journal article" date="2012" name="Eukaryot. Cell">
        <title>Draft genome sequence of CBS 2479, the standard type strain of Trichosporon asahii.</title>
        <authorList>
            <person name="Yang R.Y."/>
            <person name="Li H.T."/>
            <person name="Zhu H."/>
            <person name="Zhou G.P."/>
            <person name="Wang M."/>
            <person name="Wang L."/>
        </authorList>
    </citation>
    <scope>NUCLEOTIDE SEQUENCE [LARGE SCALE GENOMIC DNA]</scope>
    <source>
        <strain evidence="6">ATCC 90039 / CBS 2479 / JCM 2466 / KCTC 7840 / NCYC 2677 / UAMH 7654</strain>
    </source>
</reference>
<evidence type="ECO:0000313" key="5">
    <source>
        <dbReference type="EMBL" id="EJT48733.1"/>
    </source>
</evidence>
<keyword evidence="1" id="KW-0064">Aspartyl protease</keyword>
<dbReference type="InterPro" id="IPR036397">
    <property type="entry name" value="RNaseH_sf"/>
</dbReference>
<dbReference type="Pfam" id="PF07727">
    <property type="entry name" value="RVT_2"/>
    <property type="match status" value="1"/>
</dbReference>
<dbReference type="Pfam" id="PF22936">
    <property type="entry name" value="Pol_BBD"/>
    <property type="match status" value="1"/>
</dbReference>
<dbReference type="OrthoDB" id="3344688at2759"/>
<evidence type="ECO:0000256" key="2">
    <source>
        <dbReference type="ARBA" id="ARBA00022884"/>
    </source>
</evidence>
<feature type="compositionally biased region" description="Low complexity" evidence="3">
    <location>
        <begin position="568"/>
        <end position="579"/>
    </location>
</feature>
<evidence type="ECO:0000256" key="1">
    <source>
        <dbReference type="ARBA" id="ARBA00022750"/>
    </source>
</evidence>